<accession>A0A8S3B2J9</accession>
<feature type="non-terminal residue" evidence="2">
    <location>
        <position position="1"/>
    </location>
</feature>
<evidence type="ECO:0000313" key="1">
    <source>
        <dbReference type="EMBL" id="CAF4561691.1"/>
    </source>
</evidence>
<sequence>LILFGGEFFDGRTTILFNDLYIYDIKKQTWKRIQTPQPPPPRSSHQVPSLI</sequence>
<evidence type="ECO:0000313" key="2">
    <source>
        <dbReference type="EMBL" id="CAF4777608.1"/>
    </source>
</evidence>
<name>A0A8S3B2J9_9BILA</name>
<organism evidence="2 3">
    <name type="scientific">Rotaria magnacalcarata</name>
    <dbReference type="NCBI Taxonomy" id="392030"/>
    <lineage>
        <taxon>Eukaryota</taxon>
        <taxon>Metazoa</taxon>
        <taxon>Spiralia</taxon>
        <taxon>Gnathifera</taxon>
        <taxon>Rotifera</taxon>
        <taxon>Eurotatoria</taxon>
        <taxon>Bdelloidea</taxon>
        <taxon>Philodinida</taxon>
        <taxon>Philodinidae</taxon>
        <taxon>Rotaria</taxon>
    </lineage>
</organism>
<comment type="caution">
    <text evidence="2">The sequence shown here is derived from an EMBL/GenBank/DDBJ whole genome shotgun (WGS) entry which is preliminary data.</text>
</comment>
<reference evidence="2" key="1">
    <citation type="submission" date="2021-02" db="EMBL/GenBank/DDBJ databases">
        <authorList>
            <person name="Nowell W R."/>
        </authorList>
    </citation>
    <scope>NUCLEOTIDE SEQUENCE</scope>
</reference>
<dbReference type="InterPro" id="IPR052588">
    <property type="entry name" value="Kelch_domain_protein"/>
</dbReference>
<proteinExistence type="predicted"/>
<dbReference type="SUPFAM" id="SSF117281">
    <property type="entry name" value="Kelch motif"/>
    <property type="match status" value="1"/>
</dbReference>
<gene>
    <name evidence="1" type="ORF">BYL167_LOCUS38537</name>
    <name evidence="2" type="ORF">GIL414_LOCUS46205</name>
</gene>
<evidence type="ECO:0000313" key="3">
    <source>
        <dbReference type="Proteomes" id="UP000681720"/>
    </source>
</evidence>
<dbReference type="EMBL" id="CAJOBJ010144418">
    <property type="protein sequence ID" value="CAF4777608.1"/>
    <property type="molecule type" value="Genomic_DNA"/>
</dbReference>
<dbReference type="Gene3D" id="2.120.10.80">
    <property type="entry name" value="Kelch-type beta propeller"/>
    <property type="match status" value="1"/>
</dbReference>
<dbReference type="InterPro" id="IPR015915">
    <property type="entry name" value="Kelch-typ_b-propeller"/>
</dbReference>
<dbReference type="AlphaFoldDB" id="A0A8S3B2J9"/>
<dbReference type="PANTHER" id="PTHR46063:SF1">
    <property type="entry name" value="KELCH DOMAIN-CONTAINING PROTEIN 4"/>
    <property type="match status" value="1"/>
</dbReference>
<dbReference type="PANTHER" id="PTHR46063">
    <property type="entry name" value="KELCH DOMAIN-CONTAINING PROTEIN"/>
    <property type="match status" value="1"/>
</dbReference>
<dbReference type="Proteomes" id="UP000681720">
    <property type="component" value="Unassembled WGS sequence"/>
</dbReference>
<dbReference type="EMBL" id="CAJOBH010090290">
    <property type="protein sequence ID" value="CAF4561691.1"/>
    <property type="molecule type" value="Genomic_DNA"/>
</dbReference>
<protein>
    <submittedName>
        <fullName evidence="2">Uncharacterized protein</fullName>
    </submittedName>
</protein>
<dbReference type="Proteomes" id="UP000681967">
    <property type="component" value="Unassembled WGS sequence"/>
</dbReference>